<accession>A0A3G9JBM9</accession>
<proteinExistence type="predicted"/>
<gene>
    <name evidence="2" type="ORF">Back11_46460</name>
</gene>
<dbReference type="AlphaFoldDB" id="A0A3G9JBM9"/>
<dbReference type="Proteomes" id="UP000275368">
    <property type="component" value="Chromosome"/>
</dbReference>
<name>A0A3G9JBM9_9BACL</name>
<organism evidence="2 3">
    <name type="scientific">Paenibacillus baekrokdamisoli</name>
    <dbReference type="NCBI Taxonomy" id="1712516"/>
    <lineage>
        <taxon>Bacteria</taxon>
        <taxon>Bacillati</taxon>
        <taxon>Bacillota</taxon>
        <taxon>Bacilli</taxon>
        <taxon>Bacillales</taxon>
        <taxon>Paenibacillaceae</taxon>
        <taxon>Paenibacillus</taxon>
    </lineage>
</organism>
<evidence type="ECO:0000313" key="3">
    <source>
        <dbReference type="Proteomes" id="UP000275368"/>
    </source>
</evidence>
<feature type="compositionally biased region" description="Polar residues" evidence="1">
    <location>
        <begin position="30"/>
        <end position="42"/>
    </location>
</feature>
<evidence type="ECO:0000256" key="1">
    <source>
        <dbReference type="SAM" id="MobiDB-lite"/>
    </source>
</evidence>
<keyword evidence="3" id="KW-1185">Reference proteome</keyword>
<dbReference type="EMBL" id="AP019308">
    <property type="protein sequence ID" value="BBH23301.1"/>
    <property type="molecule type" value="Genomic_DNA"/>
</dbReference>
<protein>
    <submittedName>
        <fullName evidence="2">Uncharacterized protein</fullName>
    </submittedName>
</protein>
<feature type="compositionally biased region" description="Basic and acidic residues" evidence="1">
    <location>
        <begin position="43"/>
        <end position="59"/>
    </location>
</feature>
<feature type="region of interest" description="Disordered" evidence="1">
    <location>
        <begin position="26"/>
        <end position="65"/>
    </location>
</feature>
<evidence type="ECO:0000313" key="2">
    <source>
        <dbReference type="EMBL" id="BBH23301.1"/>
    </source>
</evidence>
<sequence>MRGRGISLTKNKGYADKNLSNVVEDLDKNPVNSHQAQQIQQDTNDRRHQDALNHDEPTDLNHLQN</sequence>
<reference evidence="2 3" key="1">
    <citation type="submission" date="2018-11" db="EMBL/GenBank/DDBJ databases">
        <title>Complete genome sequence of Paenibacillus baekrokdamisoli strain KCTC 33723.</title>
        <authorList>
            <person name="Kang S.W."/>
            <person name="Lee K.C."/>
            <person name="Kim K.K."/>
            <person name="Kim J.S."/>
            <person name="Kim D.S."/>
            <person name="Ko S.H."/>
            <person name="Yang S.H."/>
            <person name="Lee J.S."/>
        </authorList>
    </citation>
    <scope>NUCLEOTIDE SEQUENCE [LARGE SCALE GENOMIC DNA]</scope>
    <source>
        <strain evidence="2 3">KCTC 33723</strain>
    </source>
</reference>
<dbReference type="KEGG" id="pbk:Back11_46460"/>